<keyword evidence="3" id="KW-0964">Secreted</keyword>
<dbReference type="PANTHER" id="PTHR13341">
    <property type="entry name" value="MIR-INTERACTING SAPOSIN-LIKE PROTEIN"/>
    <property type="match status" value="1"/>
</dbReference>
<dbReference type="FunFam" id="2.170.240.10:FF:000001">
    <property type="entry name" value="Collagen IV alpha 1 chain"/>
    <property type="match status" value="1"/>
</dbReference>
<keyword evidence="5" id="KW-0677">Repeat</keyword>
<evidence type="ECO:0000256" key="1">
    <source>
        <dbReference type="ARBA" id="ARBA00004302"/>
    </source>
</evidence>
<dbReference type="GO" id="GO:0005581">
    <property type="term" value="C:collagen trimer"/>
    <property type="evidence" value="ECO:0007669"/>
    <property type="project" value="UniProtKB-KW"/>
</dbReference>
<dbReference type="InterPro" id="IPR042415">
    <property type="entry name" value="CNPY"/>
</dbReference>
<dbReference type="PROSITE" id="PS51403">
    <property type="entry name" value="NC1_IV"/>
    <property type="match status" value="1"/>
</dbReference>
<dbReference type="InterPro" id="IPR008160">
    <property type="entry name" value="Collagen"/>
</dbReference>
<comment type="similarity">
    <text evidence="2">Belongs to the canopy family.</text>
</comment>
<feature type="domain" description="Collagen IV NC1" evidence="11">
    <location>
        <begin position="76"/>
        <end position="268"/>
    </location>
</feature>
<dbReference type="InterPro" id="IPR036954">
    <property type="entry name" value="Collagen_IV_NC_sf"/>
</dbReference>
<evidence type="ECO:0000256" key="3">
    <source>
        <dbReference type="ARBA" id="ARBA00022525"/>
    </source>
</evidence>
<keyword evidence="7" id="KW-0176">Collagen</keyword>
<keyword evidence="8" id="KW-1015">Disulfide bond</keyword>
<reference evidence="13" key="1">
    <citation type="submission" date="2016-11" db="UniProtKB">
        <authorList>
            <consortium name="WormBaseParasite"/>
        </authorList>
    </citation>
    <scope>IDENTIFICATION</scope>
</reference>
<feature type="region of interest" description="Disordered" evidence="10">
    <location>
        <begin position="37"/>
        <end position="77"/>
    </location>
</feature>
<evidence type="ECO:0000256" key="5">
    <source>
        <dbReference type="ARBA" id="ARBA00022737"/>
    </source>
</evidence>
<dbReference type="GO" id="GO:0005604">
    <property type="term" value="C:basement membrane"/>
    <property type="evidence" value="ECO:0007669"/>
    <property type="project" value="UniProtKB-SubCell"/>
</dbReference>
<dbReference type="Pfam" id="PF01413">
    <property type="entry name" value="C4"/>
    <property type="match status" value="2"/>
</dbReference>
<dbReference type="GO" id="GO:0005201">
    <property type="term" value="F:extracellular matrix structural constituent"/>
    <property type="evidence" value="ECO:0007669"/>
    <property type="project" value="InterPro"/>
</dbReference>
<feature type="compositionally biased region" description="Low complexity" evidence="10">
    <location>
        <begin position="49"/>
        <end position="61"/>
    </location>
</feature>
<keyword evidence="12" id="KW-1185">Reference proteome</keyword>
<comment type="subcellular location">
    <subcellularLocation>
        <location evidence="1">Secreted</location>
        <location evidence="1">Extracellular space</location>
        <location evidence="1">Extracellular matrix</location>
        <location evidence="1">Basement membrane</location>
    </subcellularLocation>
</comment>
<evidence type="ECO:0000256" key="2">
    <source>
        <dbReference type="ARBA" id="ARBA00007285"/>
    </source>
</evidence>
<organism evidence="12 13">
    <name type="scientific">Heterorhabditis bacteriophora</name>
    <name type="common">Entomopathogenic nematode worm</name>
    <dbReference type="NCBI Taxonomy" id="37862"/>
    <lineage>
        <taxon>Eukaryota</taxon>
        <taxon>Metazoa</taxon>
        <taxon>Ecdysozoa</taxon>
        <taxon>Nematoda</taxon>
        <taxon>Chromadorea</taxon>
        <taxon>Rhabditida</taxon>
        <taxon>Rhabditina</taxon>
        <taxon>Rhabditomorpha</taxon>
        <taxon>Strongyloidea</taxon>
        <taxon>Heterorhabditidae</taxon>
        <taxon>Heterorhabditis</taxon>
    </lineage>
</organism>
<name>A0A1I7XJT2_HETBA</name>
<evidence type="ECO:0000256" key="4">
    <source>
        <dbReference type="ARBA" id="ARBA00022530"/>
    </source>
</evidence>
<protein>
    <submittedName>
        <fullName evidence="13">Collagen IV NC1 domain-containing protein</fullName>
    </submittedName>
</protein>
<feature type="region of interest" description="Disordered" evidence="10">
    <location>
        <begin position="13"/>
        <end position="32"/>
    </location>
</feature>
<evidence type="ECO:0000256" key="8">
    <source>
        <dbReference type="ARBA" id="ARBA00023157"/>
    </source>
</evidence>
<evidence type="ECO:0000313" key="13">
    <source>
        <dbReference type="WBParaSite" id="Hba_17778"/>
    </source>
</evidence>
<evidence type="ECO:0000256" key="9">
    <source>
        <dbReference type="ARBA" id="ARBA00064856"/>
    </source>
</evidence>
<evidence type="ECO:0000313" key="12">
    <source>
        <dbReference type="Proteomes" id="UP000095283"/>
    </source>
</evidence>
<proteinExistence type="inferred from homology"/>
<dbReference type="GO" id="GO:0048513">
    <property type="term" value="P:animal organ development"/>
    <property type="evidence" value="ECO:0007669"/>
    <property type="project" value="UniProtKB-ARBA"/>
</dbReference>
<evidence type="ECO:0000256" key="10">
    <source>
        <dbReference type="SAM" id="MobiDB-lite"/>
    </source>
</evidence>
<evidence type="ECO:0000256" key="6">
    <source>
        <dbReference type="ARBA" id="ARBA00022869"/>
    </source>
</evidence>
<dbReference type="Proteomes" id="UP000095283">
    <property type="component" value="Unplaced"/>
</dbReference>
<dbReference type="Gene3D" id="2.170.240.10">
    <property type="entry name" value="Collagen IV, non-collagenous"/>
    <property type="match status" value="1"/>
</dbReference>
<dbReference type="WBParaSite" id="Hba_17778">
    <property type="protein sequence ID" value="Hba_17778"/>
    <property type="gene ID" value="Hba_17778"/>
</dbReference>
<dbReference type="GO" id="GO:0009792">
    <property type="term" value="P:embryo development ending in birth or egg hatching"/>
    <property type="evidence" value="ECO:0007669"/>
    <property type="project" value="UniProtKB-ARBA"/>
</dbReference>
<dbReference type="InterPro" id="IPR001442">
    <property type="entry name" value="Collagen_IV_NC"/>
</dbReference>
<dbReference type="Pfam" id="PF01391">
    <property type="entry name" value="Collagen"/>
    <property type="match status" value="1"/>
</dbReference>
<dbReference type="PANTHER" id="PTHR13341:SF2">
    <property type="entry name" value="PROTEIN SEELE"/>
    <property type="match status" value="1"/>
</dbReference>
<dbReference type="InterPro" id="IPR021852">
    <property type="entry name" value="DUF3456"/>
</dbReference>
<comment type="subunit">
    <text evidence="9">Trimers of two alpha 1(IV) and one alpha 2(IV) chain. Type IV collagen forms a mesh-like network linked through intermolecular interactions between 7S domains and between NC1 domains.</text>
</comment>
<dbReference type="InterPro" id="IPR016187">
    <property type="entry name" value="CTDL_fold"/>
</dbReference>
<accession>A0A1I7XJT2</accession>
<feature type="compositionally biased region" description="Low complexity" evidence="10">
    <location>
        <begin position="16"/>
        <end position="32"/>
    </location>
</feature>
<dbReference type="SMART" id="SM00111">
    <property type="entry name" value="C4"/>
    <property type="match status" value="2"/>
</dbReference>
<keyword evidence="6" id="KW-0084">Basement membrane</keyword>
<keyword evidence="4" id="KW-0272">Extracellular matrix</keyword>
<dbReference type="AlphaFoldDB" id="A0A1I7XJT2"/>
<dbReference type="Pfam" id="PF11938">
    <property type="entry name" value="DUF3456"/>
    <property type="match status" value="1"/>
</dbReference>
<evidence type="ECO:0000259" key="11">
    <source>
        <dbReference type="PROSITE" id="PS51403"/>
    </source>
</evidence>
<evidence type="ECO:0000256" key="7">
    <source>
        <dbReference type="ARBA" id="ARBA00023119"/>
    </source>
</evidence>
<dbReference type="SUPFAM" id="SSF56436">
    <property type="entry name" value="C-type lectin-like"/>
    <property type="match status" value="2"/>
</dbReference>
<sequence length="527" mass="57329">MCTDCFSLGLPGPPGKSGYPGAPGQAGLPGLPGIPGIKGENGNNGLVGNPGRPGNSGSPGQPGYPGPPGGWAPSRGFTFAKHSQTTDIPQCPNGATPLWTGYSLLYVQGNGRASGQDLGQPGSCLSKFNTMPFMFCNLNSVCHVSSRNDYSFWLSTEEPMTQMMNPVSGTAIRPYISRCAVCEVPTQIMAIHSQDTNIPDCPAGWNGLWTGYSFVMHTATGGEGTGQSLQSPGSCMEEFRAVPFIECHGRGTCNYYATNHGFWLAIVDKVGGRQIVIAYSSSIYRVRSNLPRRTLVISENPLIDNSSNVRSVQRLGYSTPRMILCYTELLISFHSPMNSHSRDTKLLSNRNILLSLLVALDYGTCMLLITQLEKEIANIDPKKTIEIGSFRVNEKGEQRGIEQISYARSQTHINDILESTCELAKEYKLVVNPLTGKKVFVHRDATYLKGDESSEIRSKLHSACNDLVDEHEDVIPKFLQVARSDPVKEYCQEELGVCSIVDVSSLPPNEIAEDNAGNQQSSMEDEL</sequence>
<dbReference type="GO" id="GO:0005783">
    <property type="term" value="C:endoplasmic reticulum"/>
    <property type="evidence" value="ECO:0007669"/>
    <property type="project" value="TreeGrafter"/>
</dbReference>